<reference evidence="2 3" key="1">
    <citation type="journal article" date="2017" name="Mol. Plant">
        <title>The Genome of Medicinal Plant Macleaya cordata Provides New Insights into Benzylisoquinoline Alkaloids Metabolism.</title>
        <authorList>
            <person name="Liu X."/>
            <person name="Liu Y."/>
            <person name="Huang P."/>
            <person name="Ma Y."/>
            <person name="Qing Z."/>
            <person name="Tang Q."/>
            <person name="Cao H."/>
            <person name="Cheng P."/>
            <person name="Zheng Y."/>
            <person name="Yuan Z."/>
            <person name="Zhou Y."/>
            <person name="Liu J."/>
            <person name="Tang Z."/>
            <person name="Zhuo Y."/>
            <person name="Zhang Y."/>
            <person name="Yu L."/>
            <person name="Huang J."/>
            <person name="Yang P."/>
            <person name="Peng Q."/>
            <person name="Zhang J."/>
            <person name="Jiang W."/>
            <person name="Zhang Z."/>
            <person name="Lin K."/>
            <person name="Ro D.K."/>
            <person name="Chen X."/>
            <person name="Xiong X."/>
            <person name="Shang Y."/>
            <person name="Huang S."/>
            <person name="Zeng J."/>
        </authorList>
    </citation>
    <scope>NUCLEOTIDE SEQUENCE [LARGE SCALE GENOMIC DNA]</scope>
    <source>
        <strain evidence="3">cv. BLH2017</strain>
        <tissue evidence="2">Root</tissue>
    </source>
</reference>
<dbReference type="PANTHER" id="PTHR46328:SF35">
    <property type="entry name" value="PROTEIN FAR1-RELATED SEQUENCE 5-LIKE"/>
    <property type="match status" value="1"/>
</dbReference>
<comment type="caution">
    <text evidence="2">The sequence shown here is derived from an EMBL/GenBank/DDBJ whole genome shotgun (WGS) entry which is preliminary data.</text>
</comment>
<dbReference type="Pfam" id="PF03101">
    <property type="entry name" value="FAR1"/>
    <property type="match status" value="1"/>
</dbReference>
<name>A0A200Q7P1_MACCD</name>
<accession>A0A200Q7P1</accession>
<sequence>MEAESSKNGISEEDVEIVCDEVKENKTDVVQPIVGMKFDDLDEMYDFFRDYSKVLGFSVRRRHSKKGDDGEVRYVTFECARGGKVNINKCTNPLKPKPQGGTQCKARLSACLGIDKKWRIGVVVLDHIHDLSPTKS</sequence>
<evidence type="ECO:0000259" key="1">
    <source>
        <dbReference type="Pfam" id="PF03101"/>
    </source>
</evidence>
<dbReference type="OMA" id="VNINKCT"/>
<protein>
    <submittedName>
        <fullName evidence="2">FAR1 DNA binding domain</fullName>
    </submittedName>
</protein>
<dbReference type="InParanoid" id="A0A200Q7P1"/>
<keyword evidence="3" id="KW-1185">Reference proteome</keyword>
<organism evidence="2 3">
    <name type="scientific">Macleaya cordata</name>
    <name type="common">Five-seeded plume-poppy</name>
    <name type="synonym">Bocconia cordata</name>
    <dbReference type="NCBI Taxonomy" id="56857"/>
    <lineage>
        <taxon>Eukaryota</taxon>
        <taxon>Viridiplantae</taxon>
        <taxon>Streptophyta</taxon>
        <taxon>Embryophyta</taxon>
        <taxon>Tracheophyta</taxon>
        <taxon>Spermatophyta</taxon>
        <taxon>Magnoliopsida</taxon>
        <taxon>Ranunculales</taxon>
        <taxon>Papaveraceae</taxon>
        <taxon>Papaveroideae</taxon>
        <taxon>Macleaya</taxon>
    </lineage>
</organism>
<dbReference type="EMBL" id="MVGT01002800">
    <property type="protein sequence ID" value="OVA06510.1"/>
    <property type="molecule type" value="Genomic_DNA"/>
</dbReference>
<dbReference type="Proteomes" id="UP000195402">
    <property type="component" value="Unassembled WGS sequence"/>
</dbReference>
<proteinExistence type="predicted"/>
<dbReference type="InterPro" id="IPR004330">
    <property type="entry name" value="FAR1_DNA_bnd_dom"/>
</dbReference>
<dbReference type="OrthoDB" id="1883929at2759"/>
<gene>
    <name evidence="2" type="ORF">BVC80_671g5</name>
</gene>
<dbReference type="STRING" id="56857.A0A200Q7P1"/>
<dbReference type="AlphaFoldDB" id="A0A200Q7P1"/>
<evidence type="ECO:0000313" key="2">
    <source>
        <dbReference type="EMBL" id="OVA06510.1"/>
    </source>
</evidence>
<evidence type="ECO:0000313" key="3">
    <source>
        <dbReference type="Proteomes" id="UP000195402"/>
    </source>
</evidence>
<feature type="domain" description="FAR1" evidence="1">
    <location>
        <begin position="46"/>
        <end position="132"/>
    </location>
</feature>
<dbReference type="PANTHER" id="PTHR46328">
    <property type="entry name" value="FAR-RED IMPAIRED RESPONSIVE (FAR1) FAMILY PROTEIN-RELATED"/>
    <property type="match status" value="1"/>
</dbReference>